<sequence>MDLVSSLKCQKLDAQSVEMDKDRVQKDFFWPDIPCISDLSIRGNSIVIIKKGGGKGFERKIIWNLLGLSEFWKKERNKGEEPVEEKCEPPKSNLRVPMYPLRKSEPKANLDSTYIPFIQHPRPIEGPVVAKMKDVRFSR</sequence>
<feature type="compositionally biased region" description="Basic and acidic residues" evidence="1">
    <location>
        <begin position="77"/>
        <end position="89"/>
    </location>
</feature>
<protein>
    <submittedName>
        <fullName evidence="2">Uncharacterized protein</fullName>
    </submittedName>
</protein>
<feature type="region of interest" description="Disordered" evidence="1">
    <location>
        <begin position="77"/>
        <end position="98"/>
    </location>
</feature>
<name>A0A4Y1RBW7_PRUDU</name>
<proteinExistence type="predicted"/>
<dbReference type="EMBL" id="AP019300">
    <property type="protein sequence ID" value="BBH01632.1"/>
    <property type="molecule type" value="Genomic_DNA"/>
</dbReference>
<gene>
    <name evidence="2" type="ORF">Prudu_011956</name>
</gene>
<evidence type="ECO:0000313" key="2">
    <source>
        <dbReference type="EMBL" id="BBH01632.1"/>
    </source>
</evidence>
<feature type="non-terminal residue" evidence="2">
    <location>
        <position position="139"/>
    </location>
</feature>
<accession>A0A4Y1RBW7</accession>
<dbReference type="AlphaFoldDB" id="A0A4Y1RBW7"/>
<organism evidence="2">
    <name type="scientific">Prunus dulcis</name>
    <name type="common">Almond</name>
    <name type="synonym">Amygdalus dulcis</name>
    <dbReference type="NCBI Taxonomy" id="3755"/>
    <lineage>
        <taxon>Eukaryota</taxon>
        <taxon>Viridiplantae</taxon>
        <taxon>Streptophyta</taxon>
        <taxon>Embryophyta</taxon>
        <taxon>Tracheophyta</taxon>
        <taxon>Spermatophyta</taxon>
        <taxon>Magnoliopsida</taxon>
        <taxon>eudicotyledons</taxon>
        <taxon>Gunneridae</taxon>
        <taxon>Pentapetalae</taxon>
        <taxon>rosids</taxon>
        <taxon>fabids</taxon>
        <taxon>Rosales</taxon>
        <taxon>Rosaceae</taxon>
        <taxon>Amygdaloideae</taxon>
        <taxon>Amygdaleae</taxon>
        <taxon>Prunus</taxon>
    </lineage>
</organism>
<reference evidence="2" key="1">
    <citation type="journal article" date="2019" name="Science">
        <title>Mutation of a bHLH transcription factor allowed almond domestication.</title>
        <authorList>
            <person name="Sanchez-Perez R."/>
            <person name="Pavan S."/>
            <person name="Mazzeo R."/>
            <person name="Moldovan C."/>
            <person name="Aiese Cigliano R."/>
            <person name="Del Cueto J."/>
            <person name="Ricciardi F."/>
            <person name="Lotti C."/>
            <person name="Ricciardi L."/>
            <person name="Dicenta F."/>
            <person name="Lopez-Marques R.L."/>
            <person name="Lindberg Moller B."/>
        </authorList>
    </citation>
    <scope>NUCLEOTIDE SEQUENCE</scope>
</reference>
<evidence type="ECO:0000256" key="1">
    <source>
        <dbReference type="SAM" id="MobiDB-lite"/>
    </source>
</evidence>